<dbReference type="GO" id="GO:0030170">
    <property type="term" value="F:pyridoxal phosphate binding"/>
    <property type="evidence" value="ECO:0007669"/>
    <property type="project" value="InterPro"/>
</dbReference>
<dbReference type="SUPFAM" id="SSF53383">
    <property type="entry name" value="PLP-dependent transferases"/>
    <property type="match status" value="1"/>
</dbReference>
<dbReference type="CDD" id="cd07377">
    <property type="entry name" value="WHTH_GntR"/>
    <property type="match status" value="1"/>
</dbReference>
<dbReference type="InterPro" id="IPR036390">
    <property type="entry name" value="WH_DNA-bd_sf"/>
</dbReference>
<dbReference type="PROSITE" id="PS50949">
    <property type="entry name" value="HTH_GNTR"/>
    <property type="match status" value="1"/>
</dbReference>
<dbReference type="InterPro" id="IPR015424">
    <property type="entry name" value="PyrdxlP-dep_Trfase"/>
</dbReference>
<keyword evidence="7" id="KW-0238">DNA-binding</keyword>
<organism evidence="10 11">
    <name type="scientific">Paenibacillus contaminans</name>
    <dbReference type="NCBI Taxonomy" id="450362"/>
    <lineage>
        <taxon>Bacteria</taxon>
        <taxon>Bacillati</taxon>
        <taxon>Bacillota</taxon>
        <taxon>Bacilli</taxon>
        <taxon>Bacillales</taxon>
        <taxon>Paenibacillaceae</taxon>
        <taxon>Paenibacillus</taxon>
    </lineage>
</organism>
<name>A0A329MXU1_9BACL</name>
<evidence type="ECO:0000259" key="9">
    <source>
        <dbReference type="PROSITE" id="PS50949"/>
    </source>
</evidence>
<dbReference type="PANTHER" id="PTHR46577:SF2">
    <property type="entry name" value="TRANSCRIPTIONAL REGULATORY PROTEIN"/>
    <property type="match status" value="1"/>
</dbReference>
<protein>
    <submittedName>
        <fullName evidence="10">PLP-dependent aminotransferase family protein</fullName>
    </submittedName>
</protein>
<sequence length="490" mass="54629">MLVGWKPDRESDIPLHYQISRHIRNKITCGDWPVGTKIPSQRWLADEFGVNRSTIVMALDELTADGLLHGNRGGGTVVTGLCDHPGSPPPPDWISYVNSGVQSSNIPTVQEINRAEFRPDVIRLGTGELAPELLPQEAMRTVLQALSSETMPLGYAEPKGSASLRQFISQHVETYGIRAAPSSILIVSGALQALHLISIGLLHRGSTIFLEKPSYLYSIPIFHSAGMKLTGIPMDRHGIQAALIPKYRKQYNGALLYTIPSFHNPTGTVMSRERREQLMQVCHYEGLPLIEDDVYRDLWIDEPSPLPLKAADSSGIVLYLGSLSKTVSPGLRIGWIIGPEPVVDRLADIKMQTDYGASSLSQAVVEKWLSSGLYQQHMENLRQQLRHRRTIAVKALEQFLGDYADWEVPKGGFYIWVRLKRELPLKALFAAALKAGILLNPGHLYEGENNRHIRISYAFASLEDLETGIFRLSVLIKDMSNHFETNKSEE</sequence>
<dbReference type="SUPFAM" id="SSF46785">
    <property type="entry name" value="Winged helix' DNA-binding domain"/>
    <property type="match status" value="1"/>
</dbReference>
<dbReference type="GO" id="GO:0008483">
    <property type="term" value="F:transaminase activity"/>
    <property type="evidence" value="ECO:0007669"/>
    <property type="project" value="UniProtKB-KW"/>
</dbReference>
<keyword evidence="4 10" id="KW-0808">Transferase</keyword>
<evidence type="ECO:0000256" key="6">
    <source>
        <dbReference type="ARBA" id="ARBA00023015"/>
    </source>
</evidence>
<dbReference type="OrthoDB" id="9802601at2"/>
<dbReference type="AlphaFoldDB" id="A0A329MXU1"/>
<evidence type="ECO:0000256" key="4">
    <source>
        <dbReference type="ARBA" id="ARBA00022679"/>
    </source>
</evidence>
<dbReference type="InterPro" id="IPR036388">
    <property type="entry name" value="WH-like_DNA-bd_sf"/>
</dbReference>
<dbReference type="GO" id="GO:0003677">
    <property type="term" value="F:DNA binding"/>
    <property type="evidence" value="ECO:0007669"/>
    <property type="project" value="UniProtKB-KW"/>
</dbReference>
<dbReference type="Gene3D" id="3.90.1150.10">
    <property type="entry name" value="Aspartate Aminotransferase, domain 1"/>
    <property type="match status" value="1"/>
</dbReference>
<accession>A0A329MXU1</accession>
<dbReference type="Gene3D" id="1.10.10.10">
    <property type="entry name" value="Winged helix-like DNA-binding domain superfamily/Winged helix DNA-binding domain"/>
    <property type="match status" value="1"/>
</dbReference>
<evidence type="ECO:0000256" key="3">
    <source>
        <dbReference type="ARBA" id="ARBA00022576"/>
    </source>
</evidence>
<dbReference type="PANTHER" id="PTHR46577">
    <property type="entry name" value="HTH-TYPE TRANSCRIPTIONAL REGULATORY PROTEIN GABR"/>
    <property type="match status" value="1"/>
</dbReference>
<dbReference type="InterPro" id="IPR015421">
    <property type="entry name" value="PyrdxlP-dep_Trfase_major"/>
</dbReference>
<gene>
    <name evidence="10" type="ORF">DQG23_04260</name>
</gene>
<dbReference type="PRINTS" id="PR00035">
    <property type="entry name" value="HTHGNTR"/>
</dbReference>
<evidence type="ECO:0000256" key="7">
    <source>
        <dbReference type="ARBA" id="ARBA00023125"/>
    </source>
</evidence>
<dbReference type="GO" id="GO:0003700">
    <property type="term" value="F:DNA-binding transcription factor activity"/>
    <property type="evidence" value="ECO:0007669"/>
    <property type="project" value="InterPro"/>
</dbReference>
<dbReference type="Gene3D" id="3.40.640.10">
    <property type="entry name" value="Type I PLP-dependent aspartate aminotransferase-like (Major domain)"/>
    <property type="match status" value="1"/>
</dbReference>
<dbReference type="Pfam" id="PF00392">
    <property type="entry name" value="GntR"/>
    <property type="match status" value="1"/>
</dbReference>
<dbReference type="InterPro" id="IPR051446">
    <property type="entry name" value="HTH_trans_reg/aminotransferase"/>
</dbReference>
<keyword evidence="6" id="KW-0805">Transcription regulation</keyword>
<dbReference type="FunFam" id="1.10.10.10:FF:000079">
    <property type="entry name" value="GntR family transcriptional regulator"/>
    <property type="match status" value="1"/>
</dbReference>
<keyword evidence="8" id="KW-0804">Transcription</keyword>
<evidence type="ECO:0000313" key="11">
    <source>
        <dbReference type="Proteomes" id="UP000250369"/>
    </source>
</evidence>
<keyword evidence="5" id="KW-0663">Pyridoxal phosphate</keyword>
<reference evidence="10 11" key="1">
    <citation type="journal article" date="2009" name="Int. J. Syst. Evol. Microbiol.">
        <title>Paenibacillus contaminans sp. nov., isolated from a contaminated laboratory plate.</title>
        <authorList>
            <person name="Chou J.H."/>
            <person name="Lee J.H."/>
            <person name="Lin M.C."/>
            <person name="Chang P.S."/>
            <person name="Arun A.B."/>
            <person name="Young C.C."/>
            <person name="Chen W.M."/>
        </authorList>
    </citation>
    <scope>NUCLEOTIDE SEQUENCE [LARGE SCALE GENOMIC DNA]</scope>
    <source>
        <strain evidence="10 11">CKOBP-6</strain>
    </source>
</reference>
<evidence type="ECO:0000256" key="5">
    <source>
        <dbReference type="ARBA" id="ARBA00022898"/>
    </source>
</evidence>
<dbReference type="Proteomes" id="UP000250369">
    <property type="component" value="Unassembled WGS sequence"/>
</dbReference>
<dbReference type="InterPro" id="IPR015422">
    <property type="entry name" value="PyrdxlP-dep_Trfase_small"/>
</dbReference>
<comment type="cofactor">
    <cofactor evidence="1">
        <name>pyridoxal 5'-phosphate</name>
        <dbReference type="ChEBI" id="CHEBI:597326"/>
    </cofactor>
</comment>
<dbReference type="FunFam" id="3.40.640.10:FF:000023">
    <property type="entry name" value="Transcriptional regulator, GntR family"/>
    <property type="match status" value="1"/>
</dbReference>
<evidence type="ECO:0000256" key="8">
    <source>
        <dbReference type="ARBA" id="ARBA00023163"/>
    </source>
</evidence>
<dbReference type="InterPro" id="IPR000524">
    <property type="entry name" value="Tscrpt_reg_HTH_GntR"/>
</dbReference>
<evidence type="ECO:0000256" key="2">
    <source>
        <dbReference type="ARBA" id="ARBA00005384"/>
    </source>
</evidence>
<dbReference type="EMBL" id="QMFB01000001">
    <property type="protein sequence ID" value="RAV23476.1"/>
    <property type="molecule type" value="Genomic_DNA"/>
</dbReference>
<proteinExistence type="inferred from homology"/>
<comment type="similarity">
    <text evidence="2">In the C-terminal section; belongs to the class-I pyridoxal-phosphate-dependent aminotransferase family.</text>
</comment>
<dbReference type="CDD" id="cd00609">
    <property type="entry name" value="AAT_like"/>
    <property type="match status" value="1"/>
</dbReference>
<feature type="domain" description="HTH gntR-type" evidence="9">
    <location>
        <begin position="13"/>
        <end position="81"/>
    </location>
</feature>
<keyword evidence="3 10" id="KW-0032">Aminotransferase</keyword>
<evidence type="ECO:0000313" key="10">
    <source>
        <dbReference type="EMBL" id="RAV23476.1"/>
    </source>
</evidence>
<dbReference type="Pfam" id="PF00155">
    <property type="entry name" value="Aminotran_1_2"/>
    <property type="match status" value="1"/>
</dbReference>
<evidence type="ECO:0000256" key="1">
    <source>
        <dbReference type="ARBA" id="ARBA00001933"/>
    </source>
</evidence>
<dbReference type="SMART" id="SM00345">
    <property type="entry name" value="HTH_GNTR"/>
    <property type="match status" value="1"/>
</dbReference>
<keyword evidence="11" id="KW-1185">Reference proteome</keyword>
<comment type="caution">
    <text evidence="10">The sequence shown here is derived from an EMBL/GenBank/DDBJ whole genome shotgun (WGS) entry which is preliminary data.</text>
</comment>
<dbReference type="InterPro" id="IPR004839">
    <property type="entry name" value="Aminotransferase_I/II_large"/>
</dbReference>